<feature type="compositionally biased region" description="Polar residues" evidence="2">
    <location>
        <begin position="351"/>
        <end position="361"/>
    </location>
</feature>
<dbReference type="PANTHER" id="PTHR33155:SF8">
    <property type="entry name" value="PROTEIN FANTASTIC FOUR 1"/>
    <property type="match status" value="1"/>
</dbReference>
<dbReference type="EMBL" id="HG996469">
    <property type="protein sequence ID" value="CAG1843887.1"/>
    <property type="molecule type" value="Genomic_DNA"/>
</dbReference>
<evidence type="ECO:0000313" key="4">
    <source>
        <dbReference type="EMBL" id="CAG1843887.1"/>
    </source>
</evidence>
<evidence type="ECO:0000313" key="6">
    <source>
        <dbReference type="Proteomes" id="UP000012960"/>
    </source>
</evidence>
<protein>
    <submittedName>
        <fullName evidence="4">(wild Malaysian banana) hypothetical protein</fullName>
    </submittedName>
</protein>
<feature type="region of interest" description="Disordered" evidence="2">
    <location>
        <begin position="336"/>
        <end position="369"/>
    </location>
</feature>
<sequence>MSVLVLQTPFQMTKYEWPVAEERYESKDDAVMAVEDDEERPGQLDIWRAIQAQKAATDSPAPYVHPLVTRSSSSLSQKSLQTCTESLGSETGSDDFSSFLDELDVDYLPMVVTEREEENHDVHGKLVIIEERRVWRNREAEEREVPQRKGKELTSVNYHGSVGRRSVPRLFPPPLPSICRRDGGPCLHMRPRRREGRLLVEAVSVPSKNYLHAQREGGRLLLSFIDATFHDPSSDSTEPGQPQEQNRTVDEELNETKENEVAEIARLEEEDEGEENCYEEGEDEEEEEEEVEVVDRGTVIEVTVSTQPQQPSGGAMKVLRSSLVINKFVGCNRPSSNARVDLPPESETTKTRLNNQDQAPTAASVMRRPPPTTATAAAAVVLASVLSGDQDEHSFDGAPHSHLPPDNKLLFISRRWNREELLHSMSRCSQLRRPLFIWEPCCIVTSSS</sequence>
<dbReference type="OMA" id="DIWRAIQ"/>
<keyword evidence="6" id="KW-1185">Reference proteome</keyword>
<dbReference type="InParanoid" id="A0A804IVU9"/>
<feature type="domain" description="FAF" evidence="3">
    <location>
        <begin position="171"/>
        <end position="224"/>
    </location>
</feature>
<evidence type="ECO:0000259" key="3">
    <source>
        <dbReference type="Pfam" id="PF11250"/>
    </source>
</evidence>
<feature type="compositionally biased region" description="Acidic residues" evidence="2">
    <location>
        <begin position="268"/>
        <end position="288"/>
    </location>
</feature>
<comment type="similarity">
    <text evidence="1">Belongs to the fantastic four family.</text>
</comment>
<accession>A0A804IVU9</accession>
<feature type="compositionally biased region" description="Basic and acidic residues" evidence="2">
    <location>
        <begin position="247"/>
        <end position="267"/>
    </location>
</feature>
<dbReference type="PANTHER" id="PTHR33155">
    <property type="entry name" value="FANTASTIC FOUR-LIKE PROTEIN (DUF3049)"/>
    <property type="match status" value="1"/>
</dbReference>
<proteinExistence type="inferred from homology"/>
<dbReference type="OrthoDB" id="1303570at2759"/>
<evidence type="ECO:0000256" key="1">
    <source>
        <dbReference type="ARBA" id="ARBA00008690"/>
    </source>
</evidence>
<dbReference type="EnsemblPlants" id="Ma04_t30790.1">
    <property type="protein sequence ID" value="Ma04_p30790.1"/>
    <property type="gene ID" value="Ma04_g30790"/>
</dbReference>
<reference evidence="4" key="1">
    <citation type="submission" date="2021-03" db="EMBL/GenBank/DDBJ databases">
        <authorList>
            <consortium name="Genoscope - CEA"/>
            <person name="William W."/>
        </authorList>
    </citation>
    <scope>NUCLEOTIDE SEQUENCE</scope>
    <source>
        <strain evidence="4">Doubled-haploid Pahang</strain>
    </source>
</reference>
<reference evidence="5" key="2">
    <citation type="submission" date="2021-05" db="UniProtKB">
        <authorList>
            <consortium name="EnsemblPlants"/>
        </authorList>
    </citation>
    <scope>IDENTIFICATION</scope>
    <source>
        <strain evidence="5">subsp. malaccensis</strain>
    </source>
</reference>
<dbReference type="Proteomes" id="UP000012960">
    <property type="component" value="Unplaced"/>
</dbReference>
<name>A0A804IVU9_MUSAM</name>
<dbReference type="Gramene" id="Ma04_t30790.1">
    <property type="protein sequence ID" value="Ma04_p30790.1"/>
    <property type="gene ID" value="Ma04_g30790"/>
</dbReference>
<organism evidence="5 6">
    <name type="scientific">Musa acuminata subsp. malaccensis</name>
    <name type="common">Wild banana</name>
    <name type="synonym">Musa malaccensis</name>
    <dbReference type="NCBI Taxonomy" id="214687"/>
    <lineage>
        <taxon>Eukaryota</taxon>
        <taxon>Viridiplantae</taxon>
        <taxon>Streptophyta</taxon>
        <taxon>Embryophyta</taxon>
        <taxon>Tracheophyta</taxon>
        <taxon>Spermatophyta</taxon>
        <taxon>Magnoliopsida</taxon>
        <taxon>Liliopsida</taxon>
        <taxon>Zingiberales</taxon>
        <taxon>Musaceae</taxon>
        <taxon>Musa</taxon>
    </lineage>
</organism>
<feature type="compositionally biased region" description="Polar residues" evidence="2">
    <location>
        <begin position="234"/>
        <end position="246"/>
    </location>
</feature>
<evidence type="ECO:0000256" key="2">
    <source>
        <dbReference type="SAM" id="MobiDB-lite"/>
    </source>
</evidence>
<dbReference type="InterPro" id="IPR021410">
    <property type="entry name" value="FAF"/>
</dbReference>
<dbReference type="Pfam" id="PF11250">
    <property type="entry name" value="FAF"/>
    <property type="match status" value="1"/>
</dbReference>
<dbReference type="AlphaFoldDB" id="A0A804IVU9"/>
<gene>
    <name evidence="4" type="ORF">GSMUA_136820.1</name>
</gene>
<dbReference type="InterPro" id="IPR046431">
    <property type="entry name" value="FAF_dom"/>
</dbReference>
<feature type="region of interest" description="Disordered" evidence="2">
    <location>
        <begin position="230"/>
        <end position="288"/>
    </location>
</feature>
<evidence type="ECO:0000313" key="5">
    <source>
        <dbReference type="EnsemblPlants" id="Ma04_p30790.1"/>
    </source>
</evidence>